<comment type="caution">
    <text evidence="2">The sequence shown here is derived from an EMBL/GenBank/DDBJ whole genome shotgun (WGS) entry which is preliminary data.</text>
</comment>
<evidence type="ECO:0000313" key="3">
    <source>
        <dbReference type="Proteomes" id="UP000319792"/>
    </source>
</evidence>
<dbReference type="Proteomes" id="UP000319792">
    <property type="component" value="Unassembled WGS sequence"/>
</dbReference>
<dbReference type="Pfam" id="PF00596">
    <property type="entry name" value="Aldolase_II"/>
    <property type="match status" value="1"/>
</dbReference>
<feature type="domain" description="Class II aldolase/adducin N-terminal" evidence="1">
    <location>
        <begin position="28"/>
        <end position="207"/>
    </location>
</feature>
<dbReference type="SMART" id="SM01007">
    <property type="entry name" value="Aldolase_II"/>
    <property type="match status" value="1"/>
</dbReference>
<dbReference type="OrthoDB" id="9786287at2"/>
<accession>A0A5C5RGX4</accession>
<dbReference type="AlphaFoldDB" id="A0A5C5RGX4"/>
<proteinExistence type="predicted"/>
<keyword evidence="3" id="KW-1185">Reference proteome</keyword>
<name>A0A5C5RGX4_9ACTN</name>
<dbReference type="InterPro" id="IPR036409">
    <property type="entry name" value="Aldolase_II/adducin_N_sf"/>
</dbReference>
<sequence length="242" mass="25779">MTTTERTVMTTVLPLDETALGFVDATTRDAQKAFRVFRETGTVSANGTVNFVERIPGTDAAVALNEPGPWAEDPVARPVVATFDGDVVLGDGGAGFVTSYADLFRAHPEITSVVHVHTPWLGGFAQTHRPLPIRYAASQRLTLSRSIPPHIDRTIGAGEFILGELERDPHLVAIFEANGGVNVIGRDGLLALAKFVVLLEEGAQYQAIGEAVGGTQEFDPSNLVAQWGRSGLLDSARAHGLV</sequence>
<evidence type="ECO:0000259" key="1">
    <source>
        <dbReference type="SMART" id="SM01007"/>
    </source>
</evidence>
<dbReference type="EMBL" id="VIGV01000014">
    <property type="protein sequence ID" value="TWS21928.1"/>
    <property type="molecule type" value="Genomic_DNA"/>
</dbReference>
<organism evidence="2 3">
    <name type="scientific">Tsukamurella sputi</name>
    <dbReference type="NCBI Taxonomy" id="2591848"/>
    <lineage>
        <taxon>Bacteria</taxon>
        <taxon>Bacillati</taxon>
        <taxon>Actinomycetota</taxon>
        <taxon>Actinomycetes</taxon>
        <taxon>Mycobacteriales</taxon>
        <taxon>Tsukamurellaceae</taxon>
        <taxon>Tsukamurella</taxon>
    </lineage>
</organism>
<dbReference type="InterPro" id="IPR001303">
    <property type="entry name" value="Aldolase_II/adducin_N"/>
</dbReference>
<gene>
    <name evidence="2" type="ORF">FK268_22330</name>
</gene>
<dbReference type="Gene3D" id="3.40.225.10">
    <property type="entry name" value="Class II aldolase/adducin N-terminal domain"/>
    <property type="match status" value="1"/>
</dbReference>
<protein>
    <submittedName>
        <fullName evidence="2">Class II aldolase/adducin family protein</fullName>
    </submittedName>
</protein>
<evidence type="ECO:0000313" key="2">
    <source>
        <dbReference type="EMBL" id="TWS21928.1"/>
    </source>
</evidence>
<reference evidence="2 3" key="1">
    <citation type="submission" date="2019-08" db="EMBL/GenBank/DDBJ databases">
        <title>Tsukamurella conjunctivitidis sp. nov., Tsukamurella assacharolytica sp. nov. and Tsukamurella sputae sp. nov. isolated from patients with conjunctivitis, bacteraemia (lymphoma) and respiratory infection (sputum) in Hong Kong.</title>
        <authorList>
            <person name="Fok K.M.N."/>
            <person name="Fong J.Y.H."/>
        </authorList>
    </citation>
    <scope>NUCLEOTIDE SEQUENCE [LARGE SCALE GENOMIC DNA]</scope>
    <source>
        <strain evidence="2 3">HKU70</strain>
    </source>
</reference>
<dbReference type="SUPFAM" id="SSF53639">
    <property type="entry name" value="AraD/HMP-PK domain-like"/>
    <property type="match status" value="1"/>
</dbReference>